<evidence type="ECO:0000256" key="5">
    <source>
        <dbReference type="ARBA" id="ARBA00023054"/>
    </source>
</evidence>
<evidence type="ECO:0000256" key="6">
    <source>
        <dbReference type="ARBA" id="ARBA00023157"/>
    </source>
</evidence>
<keyword evidence="12" id="KW-1185">Reference proteome</keyword>
<gene>
    <name evidence="11" type="ORF">HF521_011888</name>
</gene>
<feature type="region of interest" description="Disordered" evidence="7">
    <location>
        <begin position="835"/>
        <end position="892"/>
    </location>
</feature>
<comment type="subcellular location">
    <subcellularLocation>
        <location evidence="1">Secreted</location>
        <location evidence="1">Extracellular space</location>
        <location evidence="1">Extracellular matrix</location>
    </subcellularLocation>
</comment>
<evidence type="ECO:0000256" key="1">
    <source>
        <dbReference type="ARBA" id="ARBA00004498"/>
    </source>
</evidence>
<reference evidence="11" key="1">
    <citation type="submission" date="2020-08" db="EMBL/GenBank/DDBJ databases">
        <title>Chromosome-level assembly of Southern catfish (Silurus meridionalis) provides insights into visual adaptation to the nocturnal and benthic lifestyles.</title>
        <authorList>
            <person name="Zhang Y."/>
            <person name="Wang D."/>
            <person name="Peng Z."/>
        </authorList>
    </citation>
    <scope>NUCLEOTIDE SEQUENCE</scope>
    <source>
        <strain evidence="11">SWU-2019-XX</strain>
        <tissue evidence="11">Muscle</tissue>
    </source>
</reference>
<proteinExistence type="predicted"/>
<dbReference type="Proteomes" id="UP000606274">
    <property type="component" value="Unassembled WGS sequence"/>
</dbReference>
<evidence type="ECO:0000259" key="10">
    <source>
        <dbReference type="PROSITE" id="PS51041"/>
    </source>
</evidence>
<dbReference type="OrthoDB" id="9944757at2759"/>
<evidence type="ECO:0000256" key="4">
    <source>
        <dbReference type="ARBA" id="ARBA00022729"/>
    </source>
</evidence>
<feature type="compositionally biased region" description="Low complexity" evidence="7">
    <location>
        <begin position="862"/>
        <end position="879"/>
    </location>
</feature>
<dbReference type="PROSITE" id="PS50871">
    <property type="entry name" value="C1Q"/>
    <property type="match status" value="1"/>
</dbReference>
<evidence type="ECO:0000313" key="12">
    <source>
        <dbReference type="Proteomes" id="UP000606274"/>
    </source>
</evidence>
<evidence type="ECO:0000256" key="2">
    <source>
        <dbReference type="ARBA" id="ARBA00022525"/>
    </source>
</evidence>
<dbReference type="InterPro" id="IPR008983">
    <property type="entry name" value="Tumour_necrosis_fac-like_dom"/>
</dbReference>
<accession>A0A8T0ACX7</accession>
<dbReference type="PANTHER" id="PTHR15427:SF1">
    <property type="entry name" value="EMILIN-1"/>
    <property type="match status" value="1"/>
</dbReference>
<evidence type="ECO:0000256" key="7">
    <source>
        <dbReference type="SAM" id="MobiDB-lite"/>
    </source>
</evidence>
<organism evidence="11 12">
    <name type="scientific">Silurus meridionalis</name>
    <name type="common">Southern catfish</name>
    <name type="synonym">Silurus soldatovi meridionalis</name>
    <dbReference type="NCBI Taxonomy" id="175797"/>
    <lineage>
        <taxon>Eukaryota</taxon>
        <taxon>Metazoa</taxon>
        <taxon>Chordata</taxon>
        <taxon>Craniata</taxon>
        <taxon>Vertebrata</taxon>
        <taxon>Euteleostomi</taxon>
        <taxon>Actinopterygii</taxon>
        <taxon>Neopterygii</taxon>
        <taxon>Teleostei</taxon>
        <taxon>Ostariophysi</taxon>
        <taxon>Siluriformes</taxon>
        <taxon>Siluridae</taxon>
        <taxon>Silurus</taxon>
    </lineage>
</organism>
<keyword evidence="3" id="KW-0272">Extracellular matrix</keyword>
<comment type="caution">
    <text evidence="11">The sequence shown here is derived from an EMBL/GenBank/DDBJ whole genome shotgun (WGS) entry which is preliminary data.</text>
</comment>
<keyword evidence="5" id="KW-0175">Coiled coil</keyword>
<keyword evidence="4 8" id="KW-0732">Signal</keyword>
<feature type="compositionally biased region" description="Basic and acidic residues" evidence="7">
    <location>
        <begin position="880"/>
        <end position="892"/>
    </location>
</feature>
<feature type="signal peptide" evidence="8">
    <location>
        <begin position="1"/>
        <end position="22"/>
    </location>
</feature>
<evidence type="ECO:0000259" key="9">
    <source>
        <dbReference type="PROSITE" id="PS50871"/>
    </source>
</evidence>
<dbReference type="SMART" id="SM00110">
    <property type="entry name" value="C1Q"/>
    <property type="match status" value="1"/>
</dbReference>
<dbReference type="PROSITE" id="PS51041">
    <property type="entry name" value="EMI"/>
    <property type="match status" value="1"/>
</dbReference>
<keyword evidence="6" id="KW-1015">Disulfide bond</keyword>
<feature type="compositionally biased region" description="Polar residues" evidence="7">
    <location>
        <begin position="115"/>
        <end position="137"/>
    </location>
</feature>
<feature type="domain" description="EMI" evidence="10">
    <location>
        <begin position="40"/>
        <end position="115"/>
    </location>
</feature>
<dbReference type="InterPro" id="IPR001073">
    <property type="entry name" value="C1q_dom"/>
</dbReference>
<dbReference type="InterPro" id="IPR011489">
    <property type="entry name" value="EMI_domain"/>
</dbReference>
<evidence type="ECO:0000256" key="3">
    <source>
        <dbReference type="ARBA" id="ARBA00022530"/>
    </source>
</evidence>
<dbReference type="SUPFAM" id="SSF49842">
    <property type="entry name" value="TNF-like"/>
    <property type="match status" value="1"/>
</dbReference>
<dbReference type="Pfam" id="PF07546">
    <property type="entry name" value="EMI"/>
    <property type="match status" value="1"/>
</dbReference>
<dbReference type="Pfam" id="PF01391">
    <property type="entry name" value="Collagen"/>
    <property type="match status" value="1"/>
</dbReference>
<dbReference type="AlphaFoldDB" id="A0A8T0ACX7"/>
<feature type="chain" id="PRO_5035812045" description="EMILIN-1-like" evidence="8">
    <location>
        <begin position="23"/>
        <end position="1038"/>
    </location>
</feature>
<dbReference type="InterPro" id="IPR008160">
    <property type="entry name" value="Collagen"/>
</dbReference>
<keyword evidence="2" id="KW-0964">Secreted</keyword>
<evidence type="ECO:0000256" key="8">
    <source>
        <dbReference type="SAM" id="SignalP"/>
    </source>
</evidence>
<dbReference type="Pfam" id="PF00386">
    <property type="entry name" value="C1q"/>
    <property type="match status" value="1"/>
</dbReference>
<protein>
    <recommendedName>
        <fullName evidence="13">EMILIN-1-like</fullName>
    </recommendedName>
</protein>
<dbReference type="EMBL" id="JABFDY010000023">
    <property type="protein sequence ID" value="KAF7690084.1"/>
    <property type="molecule type" value="Genomic_DNA"/>
</dbReference>
<feature type="domain" description="C1q" evidence="9">
    <location>
        <begin position="890"/>
        <end position="1036"/>
    </location>
</feature>
<feature type="region of interest" description="Disordered" evidence="7">
    <location>
        <begin position="115"/>
        <end position="152"/>
    </location>
</feature>
<dbReference type="PANTHER" id="PTHR15427">
    <property type="entry name" value="EMILIN ELASTIN MICROFIBRIL INTERFACE-LOCATED PROTEIN ELASTIN MICROFIBRIL INTERFACER"/>
    <property type="match status" value="1"/>
</dbReference>
<feature type="compositionally biased region" description="Basic and acidic residues" evidence="7">
    <location>
        <begin position="140"/>
        <end position="152"/>
    </location>
</feature>
<evidence type="ECO:0008006" key="13">
    <source>
        <dbReference type="Google" id="ProtNLM"/>
    </source>
</evidence>
<sequence>MMARSFLLTFSALLLHQCVCVAGSHTAPTHTQHARAVSRHRNWCAYVVMKTVSCVMEDGVETFVKPEYQHCGWGQCTRVVVYRTFRRPKYKISYKMVTQMEWKCCNGYSGEDCSNGPNDDTQVTNGAPSTSGPSPGNEQKGGEERGESDKIRQLEKRIESLNKELRDMQSTLQGVKQKVHEESRWSQGVHISGQNPADAAQPEMRETINSIQTKLDLLDNMTQVHDRTLISINNHLVSGNGVGNELDRGGQYSTLKDEILRELELRITLSCSACQSGVESIRQQQQEDRERIRALEKHVSVMEQHHRQTVEVLQRDLTHSKSCCDSIVDVERRIGALEKKVSSGVELYDVLYERIEKELKGIAGNPGQVNISEEKLNSHLRHLERRLNGTVRKAVQKCSHTETTTKHFVEREISKIRESVHDQKQFQNQTISKIELSMREINNSVTDHTDRVNELENKTSVLDSRLTSAVALCADMCSTQSQANKTVEFVKALEWKVIANTEDIHRFDTKLKDLSVSGDSMMNRISDLSHNVEEITALMGDNGENLNRLVTEVEILSINCSAFGDIEKEIGNLRNTTISTFGLYQNELTNLHRKVISDESACSQVCSNLQEEVGKLKEEVEKCKDLYQISMTEHKEHIHGQINITSTLKKDLQSIQGELSGIKLTFSSVNDTLQGLGHTVHSHGNIIADLGISKNKIVLQISKIQEGLDEHIDGSQEQFKNISHDIQKFTSSLLVEIGECKQGGQDLEERLLTMENVCGRLESRSENLEQILTTISGQVSGLWTFVNGLNTTLITQREAIHNIESVHLEDIHRKMNSLNATLLDFLNDFLTFTEQNFTGPPGPQGEKGHQGLPGPIGPPGREGPQGIPGNEGPIGLPGPRGEEGPPGDDAKVPRLSFSAALTQPQVGAGTIVFNKVFVNEGMSYSPQTGIFTAPVSGRYFFSAVLTGQKNAKIEAVLSKSNYGIARGDSTGYQPEGLEKPMSETRRTPGSLVIFNIILPLKVGDTVCIDLVTGTLADSVEPLTMFSGMLLYENIDAVL</sequence>
<dbReference type="Gene3D" id="2.60.120.40">
    <property type="match status" value="1"/>
</dbReference>
<name>A0A8T0ACX7_SILME</name>
<dbReference type="InterPro" id="IPR050392">
    <property type="entry name" value="Collagen/C1q_domain"/>
</dbReference>
<evidence type="ECO:0000313" key="11">
    <source>
        <dbReference type="EMBL" id="KAF7690084.1"/>
    </source>
</evidence>